<organism evidence="1 2">
    <name type="scientific">Ditylenchus dipsaci</name>
    <dbReference type="NCBI Taxonomy" id="166011"/>
    <lineage>
        <taxon>Eukaryota</taxon>
        <taxon>Metazoa</taxon>
        <taxon>Ecdysozoa</taxon>
        <taxon>Nematoda</taxon>
        <taxon>Chromadorea</taxon>
        <taxon>Rhabditida</taxon>
        <taxon>Tylenchina</taxon>
        <taxon>Tylenchomorpha</taxon>
        <taxon>Sphaerularioidea</taxon>
        <taxon>Anguinidae</taxon>
        <taxon>Anguininae</taxon>
        <taxon>Ditylenchus</taxon>
    </lineage>
</organism>
<evidence type="ECO:0000313" key="1">
    <source>
        <dbReference type="Proteomes" id="UP000887574"/>
    </source>
</evidence>
<name>A0A915D707_9BILA</name>
<dbReference type="WBParaSite" id="jg16405">
    <property type="protein sequence ID" value="jg16405"/>
    <property type="gene ID" value="jg16405"/>
</dbReference>
<protein>
    <submittedName>
        <fullName evidence="2">Uncharacterized protein</fullName>
    </submittedName>
</protein>
<dbReference type="Proteomes" id="UP000887574">
    <property type="component" value="Unplaced"/>
</dbReference>
<accession>A0A915D707</accession>
<keyword evidence="1" id="KW-1185">Reference proteome</keyword>
<proteinExistence type="predicted"/>
<dbReference type="AlphaFoldDB" id="A0A915D707"/>
<reference evidence="2" key="1">
    <citation type="submission" date="2022-11" db="UniProtKB">
        <authorList>
            <consortium name="WormBaseParasite"/>
        </authorList>
    </citation>
    <scope>IDENTIFICATION</scope>
</reference>
<evidence type="ECO:0000313" key="2">
    <source>
        <dbReference type="WBParaSite" id="jg16405"/>
    </source>
</evidence>
<sequence length="128" mass="15327">MAERNKELSKLSPNCLKTSSKRRWRKLAVWESWDNFKKFSFKEFLLDPENKLHYPERFSKVVYECQKRQISYEEFETLFTRCGKYLEELSLENFQIYGGICFTILPMVPALRHLHMAGLVESGVYCRN</sequence>